<dbReference type="PROSITE" id="PS50930">
    <property type="entry name" value="HTH_LYTTR"/>
    <property type="match status" value="1"/>
</dbReference>
<evidence type="ECO:0000259" key="1">
    <source>
        <dbReference type="PROSITE" id="PS50110"/>
    </source>
</evidence>
<dbReference type="EMBL" id="LNQE01000748">
    <property type="protein sequence ID" value="KUG25196.1"/>
    <property type="molecule type" value="Genomic_DNA"/>
</dbReference>
<feature type="domain" description="HTH LytTR-type" evidence="2">
    <location>
        <begin position="145"/>
        <end position="248"/>
    </location>
</feature>
<reference evidence="3" key="1">
    <citation type="journal article" date="2015" name="Proc. Natl. Acad. Sci. U.S.A.">
        <title>Networks of energetic and metabolic interactions define dynamics in microbial communities.</title>
        <authorList>
            <person name="Embree M."/>
            <person name="Liu J.K."/>
            <person name="Al-Bassam M.M."/>
            <person name="Zengler K."/>
        </authorList>
    </citation>
    <scope>NUCLEOTIDE SEQUENCE</scope>
</reference>
<comment type="caution">
    <text evidence="3">The sequence shown here is derived from an EMBL/GenBank/DDBJ whole genome shotgun (WGS) entry which is preliminary data.</text>
</comment>
<sequence>MNRKLKTIIIDDEKLARDIVKKYASKIDSIEIMDECGNGFDGIKAINSLQPDLIFLDIQMPKLNGFEMLELLEEKPKIIFTTAFDQYALKAFDVSAIDYLLKPFSQERFEEAVNKVIREETIVVDKKINNLKAHLDDAIEFIDRVIVKHNQKINIIPIDKVIYFEAQDDYVMIYCDEGKYLKQKTMKYFEDHLDPKDFIRIHRSYIVHITRIKEIELYDKDSYKVVLKDATKLPVSRTGYNKLKQIFD</sequence>
<name>A0A0W8FWI4_9ZZZZ</name>
<dbReference type="Gene3D" id="3.40.50.2300">
    <property type="match status" value="1"/>
</dbReference>
<proteinExistence type="predicted"/>
<dbReference type="FunFam" id="3.40.50.2300:FF:000051">
    <property type="entry name" value="Two-component response regulator yehT"/>
    <property type="match status" value="1"/>
</dbReference>
<dbReference type="SMART" id="SM00448">
    <property type="entry name" value="REC"/>
    <property type="match status" value="1"/>
</dbReference>
<dbReference type="Pfam" id="PF04397">
    <property type="entry name" value="LytTR"/>
    <property type="match status" value="1"/>
</dbReference>
<feature type="domain" description="Response regulatory" evidence="1">
    <location>
        <begin position="6"/>
        <end position="117"/>
    </location>
</feature>
<dbReference type="InterPro" id="IPR001789">
    <property type="entry name" value="Sig_transdc_resp-reg_receiver"/>
</dbReference>
<evidence type="ECO:0000259" key="2">
    <source>
        <dbReference type="PROSITE" id="PS50930"/>
    </source>
</evidence>
<accession>A0A0W8FWI4</accession>
<dbReference type="GO" id="GO:0003677">
    <property type="term" value="F:DNA binding"/>
    <property type="evidence" value="ECO:0007669"/>
    <property type="project" value="InterPro"/>
</dbReference>
<dbReference type="SUPFAM" id="SSF52172">
    <property type="entry name" value="CheY-like"/>
    <property type="match status" value="1"/>
</dbReference>
<gene>
    <name evidence="3" type="ORF">ASZ90_004990</name>
</gene>
<dbReference type="Gene3D" id="2.40.50.1020">
    <property type="entry name" value="LytTr DNA-binding domain"/>
    <property type="match status" value="1"/>
</dbReference>
<dbReference type="Pfam" id="PF00072">
    <property type="entry name" value="Response_reg"/>
    <property type="match status" value="1"/>
</dbReference>
<dbReference type="InterPro" id="IPR046947">
    <property type="entry name" value="LytR-like"/>
</dbReference>
<dbReference type="GO" id="GO:0000156">
    <property type="term" value="F:phosphorelay response regulator activity"/>
    <property type="evidence" value="ECO:0007669"/>
    <property type="project" value="InterPro"/>
</dbReference>
<dbReference type="PROSITE" id="PS50110">
    <property type="entry name" value="RESPONSE_REGULATORY"/>
    <property type="match status" value="1"/>
</dbReference>
<dbReference type="AlphaFoldDB" id="A0A0W8FWI4"/>
<dbReference type="SMART" id="SM00850">
    <property type="entry name" value="LytTR"/>
    <property type="match status" value="1"/>
</dbReference>
<protein>
    <submittedName>
        <fullName evidence="3">Response regulator of the lytr/algr family</fullName>
    </submittedName>
</protein>
<dbReference type="PANTHER" id="PTHR37299:SF1">
    <property type="entry name" value="STAGE 0 SPORULATION PROTEIN A HOMOLOG"/>
    <property type="match status" value="1"/>
</dbReference>
<dbReference type="InterPro" id="IPR011006">
    <property type="entry name" value="CheY-like_superfamily"/>
</dbReference>
<organism evidence="3">
    <name type="scientific">hydrocarbon metagenome</name>
    <dbReference type="NCBI Taxonomy" id="938273"/>
    <lineage>
        <taxon>unclassified sequences</taxon>
        <taxon>metagenomes</taxon>
        <taxon>ecological metagenomes</taxon>
    </lineage>
</organism>
<evidence type="ECO:0000313" key="3">
    <source>
        <dbReference type="EMBL" id="KUG25196.1"/>
    </source>
</evidence>
<dbReference type="InterPro" id="IPR007492">
    <property type="entry name" value="LytTR_DNA-bd_dom"/>
</dbReference>
<dbReference type="PANTHER" id="PTHR37299">
    <property type="entry name" value="TRANSCRIPTIONAL REGULATOR-RELATED"/>
    <property type="match status" value="1"/>
</dbReference>